<dbReference type="Proteomes" id="UP000053599">
    <property type="component" value="Unassembled WGS sequence"/>
</dbReference>
<dbReference type="AlphaFoldDB" id="A0A0D1W8T8"/>
<organism evidence="2 3">
    <name type="scientific">Exophiala sideris</name>
    <dbReference type="NCBI Taxonomy" id="1016849"/>
    <lineage>
        <taxon>Eukaryota</taxon>
        <taxon>Fungi</taxon>
        <taxon>Dikarya</taxon>
        <taxon>Ascomycota</taxon>
        <taxon>Pezizomycotina</taxon>
        <taxon>Eurotiomycetes</taxon>
        <taxon>Chaetothyriomycetidae</taxon>
        <taxon>Chaetothyriales</taxon>
        <taxon>Herpotrichiellaceae</taxon>
        <taxon>Exophiala</taxon>
    </lineage>
</organism>
<gene>
    <name evidence="2" type="ORF">PV11_00917</name>
</gene>
<protein>
    <submittedName>
        <fullName evidence="2">Uncharacterized protein</fullName>
    </submittedName>
</protein>
<accession>A0A0D1W8T8</accession>
<dbReference type="EMBL" id="KN846951">
    <property type="protein sequence ID" value="KIV85190.1"/>
    <property type="molecule type" value="Genomic_DNA"/>
</dbReference>
<reference evidence="2 3" key="1">
    <citation type="submission" date="2015-01" db="EMBL/GenBank/DDBJ databases">
        <title>The Genome Sequence of Exophiala sideris CBS121828.</title>
        <authorList>
            <consortium name="The Broad Institute Genomics Platform"/>
            <person name="Cuomo C."/>
            <person name="de Hoog S."/>
            <person name="Gorbushina A."/>
            <person name="Stielow B."/>
            <person name="Teixiera M."/>
            <person name="Abouelleil A."/>
            <person name="Chapman S.B."/>
            <person name="Priest M."/>
            <person name="Young S.K."/>
            <person name="Wortman J."/>
            <person name="Nusbaum C."/>
            <person name="Birren B."/>
        </authorList>
    </citation>
    <scope>NUCLEOTIDE SEQUENCE [LARGE SCALE GENOMIC DNA]</scope>
    <source>
        <strain evidence="2 3">CBS 121828</strain>
    </source>
</reference>
<evidence type="ECO:0000256" key="1">
    <source>
        <dbReference type="SAM" id="MobiDB-lite"/>
    </source>
</evidence>
<evidence type="ECO:0000313" key="2">
    <source>
        <dbReference type="EMBL" id="KIV85190.1"/>
    </source>
</evidence>
<sequence>MRLAFGHTSDDSSQLPKLHSRTDRASQQHSGGKKANVEPPLKTLDRSPNRHFTPEWGKIMTAPSSWYENAEIAFWYRIDSGRSQGHSNSLARQGFSTCQPGKTGGYIDYRILLDSSTNPAIVHWSVIRLHCDL</sequence>
<dbReference type="HOGENOM" id="CLU_1906764_0_0_1"/>
<name>A0A0D1W8T8_9EURO</name>
<feature type="region of interest" description="Disordered" evidence="1">
    <location>
        <begin position="1"/>
        <end position="50"/>
    </location>
</feature>
<evidence type="ECO:0000313" key="3">
    <source>
        <dbReference type="Proteomes" id="UP000053599"/>
    </source>
</evidence>
<proteinExistence type="predicted"/>